<name>A0ABW4ABG3_9ACTN</name>
<keyword evidence="4" id="KW-1185">Reference proteome</keyword>
<keyword evidence="1" id="KW-0560">Oxidoreductase</keyword>
<dbReference type="Pfam" id="PF01408">
    <property type="entry name" value="GFO_IDH_MocA"/>
    <property type="match status" value="1"/>
</dbReference>
<evidence type="ECO:0000313" key="3">
    <source>
        <dbReference type="EMBL" id="MFD1367512.1"/>
    </source>
</evidence>
<dbReference type="SUPFAM" id="SSF55347">
    <property type="entry name" value="Glyceraldehyde-3-phosphate dehydrogenase-like, C-terminal domain"/>
    <property type="match status" value="1"/>
</dbReference>
<sequence>MRFGLFGTGPWAQLAHAPGLAAHSGVEFAGVWGRDPRKAADLADRYGVPAYSDADALIADVDAVAIALPPDVQAPLALRAARAGRHLLLDKPIALRTEDAEALADAAGEVASVVFFTRRFTPELDGFVTEAAATGGWAEARIDHLGSIFVPDNPFGASPWRRERGGLWDVGPHALAVVLPVLGPVAEVTAVAGPRDLTFVLLKHVSGAVSRFTLAVDAPPAAAREEAVFAGDAGVREVPRGRWDPADALGRAIDQLLVAAGGGPSSAVDVRFGAAVTAVLAAAERSLAEGATVTI</sequence>
<dbReference type="EMBL" id="JBHTMK010000028">
    <property type="protein sequence ID" value="MFD1367512.1"/>
    <property type="molecule type" value="Genomic_DNA"/>
</dbReference>
<comment type="caution">
    <text evidence="3">The sequence shown here is derived from an EMBL/GenBank/DDBJ whole genome shotgun (WGS) entry which is preliminary data.</text>
</comment>
<evidence type="ECO:0000256" key="1">
    <source>
        <dbReference type="ARBA" id="ARBA00023002"/>
    </source>
</evidence>
<reference evidence="4" key="1">
    <citation type="journal article" date="2019" name="Int. J. Syst. Evol. Microbiol.">
        <title>The Global Catalogue of Microorganisms (GCM) 10K type strain sequencing project: providing services to taxonomists for standard genome sequencing and annotation.</title>
        <authorList>
            <consortium name="The Broad Institute Genomics Platform"/>
            <consortium name="The Broad Institute Genome Sequencing Center for Infectious Disease"/>
            <person name="Wu L."/>
            <person name="Ma J."/>
        </authorList>
    </citation>
    <scope>NUCLEOTIDE SEQUENCE [LARGE SCALE GENOMIC DNA]</scope>
    <source>
        <strain evidence="4">CCM 7526</strain>
    </source>
</reference>
<dbReference type="InterPro" id="IPR000683">
    <property type="entry name" value="Gfo/Idh/MocA-like_OxRdtase_N"/>
</dbReference>
<proteinExistence type="predicted"/>
<dbReference type="Gene3D" id="3.30.360.10">
    <property type="entry name" value="Dihydrodipicolinate Reductase, domain 2"/>
    <property type="match status" value="1"/>
</dbReference>
<dbReference type="InterPro" id="IPR050463">
    <property type="entry name" value="Gfo/Idh/MocA_oxidrdct_glycsds"/>
</dbReference>
<evidence type="ECO:0000259" key="2">
    <source>
        <dbReference type="Pfam" id="PF01408"/>
    </source>
</evidence>
<evidence type="ECO:0000313" key="4">
    <source>
        <dbReference type="Proteomes" id="UP001597183"/>
    </source>
</evidence>
<dbReference type="InterPro" id="IPR036291">
    <property type="entry name" value="NAD(P)-bd_dom_sf"/>
</dbReference>
<feature type="domain" description="Gfo/Idh/MocA-like oxidoreductase N-terminal" evidence="2">
    <location>
        <begin position="1"/>
        <end position="114"/>
    </location>
</feature>
<dbReference type="PANTHER" id="PTHR43818">
    <property type="entry name" value="BCDNA.GH03377"/>
    <property type="match status" value="1"/>
</dbReference>
<accession>A0ABW4ABG3</accession>
<dbReference type="SUPFAM" id="SSF51735">
    <property type="entry name" value="NAD(P)-binding Rossmann-fold domains"/>
    <property type="match status" value="1"/>
</dbReference>
<protein>
    <submittedName>
        <fullName evidence="3">Gfo/Idh/MocA family protein</fullName>
    </submittedName>
</protein>
<dbReference type="RefSeq" id="WP_317790331.1">
    <property type="nucleotide sequence ID" value="NZ_AP028461.1"/>
</dbReference>
<dbReference type="PANTHER" id="PTHR43818:SF11">
    <property type="entry name" value="BCDNA.GH03377"/>
    <property type="match status" value="1"/>
</dbReference>
<dbReference type="Proteomes" id="UP001597183">
    <property type="component" value="Unassembled WGS sequence"/>
</dbReference>
<dbReference type="Gene3D" id="3.40.50.720">
    <property type="entry name" value="NAD(P)-binding Rossmann-like Domain"/>
    <property type="match status" value="1"/>
</dbReference>
<gene>
    <name evidence="3" type="ORF">ACFQ5G_19340</name>
</gene>
<organism evidence="3 4">
    <name type="scientific">Actinoplanes sichuanensis</name>
    <dbReference type="NCBI Taxonomy" id="512349"/>
    <lineage>
        <taxon>Bacteria</taxon>
        <taxon>Bacillati</taxon>
        <taxon>Actinomycetota</taxon>
        <taxon>Actinomycetes</taxon>
        <taxon>Micromonosporales</taxon>
        <taxon>Micromonosporaceae</taxon>
        <taxon>Actinoplanes</taxon>
    </lineage>
</organism>